<protein>
    <submittedName>
        <fullName evidence="1">Uncharacterized protein</fullName>
    </submittedName>
</protein>
<accession>A0A9W4UPG6</accession>
<name>A0A9W4UPG6_9PLEO</name>
<comment type="caution">
    <text evidence="1">The sequence shown here is derived from an EMBL/GenBank/DDBJ whole genome shotgun (WGS) entry which is preliminary data.</text>
</comment>
<dbReference type="AlphaFoldDB" id="A0A9W4UPG6"/>
<reference evidence="1" key="1">
    <citation type="submission" date="2023-01" db="EMBL/GenBank/DDBJ databases">
        <authorList>
            <person name="Van Ghelder C."/>
            <person name="Rancurel C."/>
        </authorList>
    </citation>
    <scope>NUCLEOTIDE SEQUENCE</scope>
    <source>
        <strain evidence="1">CNCM I-4278</strain>
    </source>
</reference>
<evidence type="ECO:0000313" key="2">
    <source>
        <dbReference type="Proteomes" id="UP001152607"/>
    </source>
</evidence>
<sequence>MDRVIVGRLYLCSRPAVYGERQCTCACARYISRMIGERLSNRAQRPRMHRVLAWKGFPVDRRRERKKKQTLHTQRAILPAIIPLPDALTDHPKLFVEHTNFAALLFHLVFPQVPTEKSLSSVERGRGAGQGPSRRHDIGRFCHPDCPCLLACLRCPFLTVHVERYAICNARRTCFIHGTWKPFRRM</sequence>
<keyword evidence="2" id="KW-1185">Reference proteome</keyword>
<organism evidence="1 2">
    <name type="scientific">Periconia digitata</name>
    <dbReference type="NCBI Taxonomy" id="1303443"/>
    <lineage>
        <taxon>Eukaryota</taxon>
        <taxon>Fungi</taxon>
        <taxon>Dikarya</taxon>
        <taxon>Ascomycota</taxon>
        <taxon>Pezizomycotina</taxon>
        <taxon>Dothideomycetes</taxon>
        <taxon>Pleosporomycetidae</taxon>
        <taxon>Pleosporales</taxon>
        <taxon>Massarineae</taxon>
        <taxon>Periconiaceae</taxon>
        <taxon>Periconia</taxon>
    </lineage>
</organism>
<dbReference type="Proteomes" id="UP001152607">
    <property type="component" value="Unassembled WGS sequence"/>
</dbReference>
<gene>
    <name evidence="1" type="ORF">PDIGIT_LOCUS11098</name>
</gene>
<dbReference type="EMBL" id="CAOQHR010000008">
    <property type="protein sequence ID" value="CAI6337978.1"/>
    <property type="molecule type" value="Genomic_DNA"/>
</dbReference>
<proteinExistence type="predicted"/>
<evidence type="ECO:0000313" key="1">
    <source>
        <dbReference type="EMBL" id="CAI6337978.1"/>
    </source>
</evidence>